<feature type="domain" description="Aminoglycoside phosphotransferase" evidence="1">
    <location>
        <begin position="63"/>
        <end position="277"/>
    </location>
</feature>
<proteinExistence type="predicted"/>
<keyword evidence="3" id="KW-1185">Reference proteome</keyword>
<comment type="caution">
    <text evidence="2">The sequence shown here is derived from an EMBL/GenBank/DDBJ whole genome shotgun (WGS) entry which is preliminary data.</text>
</comment>
<dbReference type="Proteomes" id="UP001597114">
    <property type="component" value="Unassembled WGS sequence"/>
</dbReference>
<reference evidence="3" key="1">
    <citation type="journal article" date="2019" name="Int. J. Syst. Evol. Microbiol.">
        <title>The Global Catalogue of Microorganisms (GCM) 10K type strain sequencing project: providing services to taxonomists for standard genome sequencing and annotation.</title>
        <authorList>
            <consortium name="The Broad Institute Genomics Platform"/>
            <consortium name="The Broad Institute Genome Sequencing Center for Infectious Disease"/>
            <person name="Wu L."/>
            <person name="Ma J."/>
        </authorList>
    </citation>
    <scope>NUCLEOTIDE SEQUENCE [LARGE SCALE GENOMIC DNA]</scope>
    <source>
        <strain evidence="3">CCM 7043</strain>
    </source>
</reference>
<evidence type="ECO:0000313" key="2">
    <source>
        <dbReference type="EMBL" id="MFD1523502.1"/>
    </source>
</evidence>
<dbReference type="PANTHER" id="PTHR21310">
    <property type="entry name" value="AMINOGLYCOSIDE PHOSPHOTRANSFERASE-RELATED-RELATED"/>
    <property type="match status" value="1"/>
</dbReference>
<accession>A0ABW4F998</accession>
<evidence type="ECO:0000259" key="1">
    <source>
        <dbReference type="Pfam" id="PF01636"/>
    </source>
</evidence>
<dbReference type="InterPro" id="IPR051678">
    <property type="entry name" value="AGP_Transferase"/>
</dbReference>
<sequence>MARVRGRPDLGHGLWFSRFYGGPGKSAAAPRRPAYACQVDLDPRAVRWVERSVGGRVSMVLPLVGGITAGMYRIQISRGQGRLYAVVLRQWDGRFAVDAAALVRREAHALQTLVGTGIPAPRLEAADPSGVEAGVPSLLMSLAPGEVDLTPTDFDAWLHELAATLVAIHATGIEAEPYESWISSALPAWAEGDDLWGRAFATAWALPSTVQRVFLHRDFQHFNVLWRDGRVSGVVDWPNAATGPRGIDVGHCRLNLAALYSAEAAERFLEIYQAQAGQLVDPRADIAALCSFGPDWPQFLPRQVAGRTLVDTTGMRRRVEDVLRRALRRL</sequence>
<dbReference type="InterPro" id="IPR011009">
    <property type="entry name" value="Kinase-like_dom_sf"/>
</dbReference>
<dbReference type="Gene3D" id="3.90.1200.10">
    <property type="match status" value="1"/>
</dbReference>
<gene>
    <name evidence="2" type="ORF">ACFSJD_38880</name>
</gene>
<dbReference type="InterPro" id="IPR002575">
    <property type="entry name" value="Aminoglycoside_PTrfase"/>
</dbReference>
<protein>
    <submittedName>
        <fullName evidence="2">Phosphotransferase family protein</fullName>
    </submittedName>
</protein>
<dbReference type="EMBL" id="JBHUCO010000066">
    <property type="protein sequence ID" value="MFD1523502.1"/>
    <property type="molecule type" value="Genomic_DNA"/>
</dbReference>
<name>A0ABW4F998_9PSEU</name>
<evidence type="ECO:0000313" key="3">
    <source>
        <dbReference type="Proteomes" id="UP001597114"/>
    </source>
</evidence>
<organism evidence="2 3">
    <name type="scientific">Pseudonocardia yunnanensis</name>
    <dbReference type="NCBI Taxonomy" id="58107"/>
    <lineage>
        <taxon>Bacteria</taxon>
        <taxon>Bacillati</taxon>
        <taxon>Actinomycetota</taxon>
        <taxon>Actinomycetes</taxon>
        <taxon>Pseudonocardiales</taxon>
        <taxon>Pseudonocardiaceae</taxon>
        <taxon>Pseudonocardia</taxon>
    </lineage>
</organism>
<dbReference type="Pfam" id="PF01636">
    <property type="entry name" value="APH"/>
    <property type="match status" value="1"/>
</dbReference>
<dbReference type="SUPFAM" id="SSF56112">
    <property type="entry name" value="Protein kinase-like (PK-like)"/>
    <property type="match status" value="1"/>
</dbReference>
<dbReference type="RefSeq" id="WP_344730458.1">
    <property type="nucleotide sequence ID" value="NZ_BAAAUS010000067.1"/>
</dbReference>